<evidence type="ECO:0000313" key="3">
    <source>
        <dbReference type="RGD" id="1303090"/>
    </source>
</evidence>
<name>A6KR99_RAT</name>
<protein>
    <submittedName>
        <fullName evidence="1">Ribonuclease P 21 subunit (Human), isoform CRA_e</fullName>
    </submittedName>
</protein>
<dbReference type="EMBL" id="CH474093">
    <property type="protein sequence ID" value="EDL84592.1"/>
    <property type="molecule type" value="Genomic_DNA"/>
</dbReference>
<dbReference type="AGR" id="RGD:1303090"/>
<gene>
    <name evidence="1 3" type="primary">Rpp21</name>
    <name evidence="1" type="ORF">rCG_58581</name>
</gene>
<dbReference type="Proteomes" id="UP000234681">
    <property type="component" value="Chromosome 20"/>
</dbReference>
<organism evidence="1 2">
    <name type="scientific">Rattus norvegicus</name>
    <name type="common">Rat</name>
    <dbReference type="NCBI Taxonomy" id="10116"/>
    <lineage>
        <taxon>Eukaryota</taxon>
        <taxon>Metazoa</taxon>
        <taxon>Chordata</taxon>
        <taxon>Craniata</taxon>
        <taxon>Vertebrata</taxon>
        <taxon>Euteleostomi</taxon>
        <taxon>Mammalia</taxon>
        <taxon>Eutheria</taxon>
        <taxon>Euarchontoglires</taxon>
        <taxon>Glires</taxon>
        <taxon>Rodentia</taxon>
        <taxon>Myomorpha</taxon>
        <taxon>Muroidea</taxon>
        <taxon>Muridae</taxon>
        <taxon>Murinae</taxon>
        <taxon>Rattus</taxon>
    </lineage>
</organism>
<sequence length="47" mass="5451">MTRMAVLVPRLHTASSLRTPRTRHWLGFTATQRRPSRSGWSYGRTPL</sequence>
<dbReference type="AlphaFoldDB" id="A6KR99"/>
<evidence type="ECO:0000313" key="2">
    <source>
        <dbReference type="Proteomes" id="UP000234681"/>
    </source>
</evidence>
<dbReference type="RGD" id="1303090">
    <property type="gene designation" value="Rpp21"/>
</dbReference>
<reference evidence="1 2" key="1">
    <citation type="submission" date="2005-09" db="EMBL/GenBank/DDBJ databases">
        <authorList>
            <person name="Mural R.J."/>
            <person name="Li P.W."/>
            <person name="Adams M.D."/>
            <person name="Amanatides P.G."/>
            <person name="Baden-Tillson H."/>
            <person name="Barnstead M."/>
            <person name="Chin S.H."/>
            <person name="Dew I."/>
            <person name="Evans C.A."/>
            <person name="Ferriera S."/>
            <person name="Flanigan M."/>
            <person name="Fosler C."/>
            <person name="Glodek A."/>
            <person name="Gu Z."/>
            <person name="Holt R.A."/>
            <person name="Jennings D."/>
            <person name="Kraft C.L."/>
            <person name="Lu F."/>
            <person name="Nguyen T."/>
            <person name="Nusskern D.R."/>
            <person name="Pfannkoch C.M."/>
            <person name="Sitter C."/>
            <person name="Sutton G.G."/>
            <person name="Venter J.C."/>
            <person name="Wang Z."/>
            <person name="Woodage T."/>
            <person name="Zheng X.H."/>
            <person name="Zhong F."/>
        </authorList>
    </citation>
    <scope>NUCLEOTIDE SEQUENCE [LARGE SCALE GENOMIC DNA]</scope>
    <source>
        <strain>BN</strain>
        <strain evidence="2">Sprague-Dawley</strain>
    </source>
</reference>
<accession>A6KR99</accession>
<evidence type="ECO:0000313" key="1">
    <source>
        <dbReference type="EMBL" id="EDL84592.1"/>
    </source>
</evidence>
<proteinExistence type="predicted"/>